<organism evidence="1 2">
    <name type="scientific">Panagrolaimus sp. PS1159</name>
    <dbReference type="NCBI Taxonomy" id="55785"/>
    <lineage>
        <taxon>Eukaryota</taxon>
        <taxon>Metazoa</taxon>
        <taxon>Ecdysozoa</taxon>
        <taxon>Nematoda</taxon>
        <taxon>Chromadorea</taxon>
        <taxon>Rhabditida</taxon>
        <taxon>Tylenchina</taxon>
        <taxon>Panagrolaimomorpha</taxon>
        <taxon>Panagrolaimoidea</taxon>
        <taxon>Panagrolaimidae</taxon>
        <taxon>Panagrolaimus</taxon>
    </lineage>
</organism>
<proteinExistence type="predicted"/>
<sequence>MCRDITNLCNTLLVDYSPQTNITQECTFSTDLPEQHTLIYRNCSEEWCFTFISSDKTGGATTTQKGCESRSLLKHVQNKAIDEEFKNNTEWHYSKPLYDSPRCNEIITAAGLNEENPFSQKDIRVCLDIEFIENDIPSKGKICCCKGKNNCNGNDILWSEIAITMKDIEKFRKKNSNNENSLNSSAAETKTFKAFFSHVFSIFILFFARF</sequence>
<evidence type="ECO:0000313" key="1">
    <source>
        <dbReference type="Proteomes" id="UP000887580"/>
    </source>
</evidence>
<name>A0AC35FNF4_9BILA</name>
<reference evidence="2" key="1">
    <citation type="submission" date="2022-11" db="UniProtKB">
        <authorList>
            <consortium name="WormBaseParasite"/>
        </authorList>
    </citation>
    <scope>IDENTIFICATION</scope>
</reference>
<accession>A0AC35FNF4</accession>
<evidence type="ECO:0000313" key="2">
    <source>
        <dbReference type="WBParaSite" id="PS1159_v2.g19352.t1"/>
    </source>
</evidence>
<dbReference type="Proteomes" id="UP000887580">
    <property type="component" value="Unplaced"/>
</dbReference>
<protein>
    <submittedName>
        <fullName evidence="2">Uncharacterized protein</fullName>
    </submittedName>
</protein>
<dbReference type="WBParaSite" id="PS1159_v2.g19352.t1">
    <property type="protein sequence ID" value="PS1159_v2.g19352.t1"/>
    <property type="gene ID" value="PS1159_v2.g19352"/>
</dbReference>